<dbReference type="Gene3D" id="3.30.1130.10">
    <property type="match status" value="1"/>
</dbReference>
<evidence type="ECO:0000313" key="14">
    <source>
        <dbReference type="Proteomes" id="UP001228690"/>
    </source>
</evidence>
<evidence type="ECO:0000256" key="6">
    <source>
        <dbReference type="ARBA" id="ARBA00022777"/>
    </source>
</evidence>
<dbReference type="RefSeq" id="WP_326928348.1">
    <property type="nucleotide sequence ID" value="NZ_CP123443.1"/>
</dbReference>
<dbReference type="NCBIfam" id="TIGR00525">
    <property type="entry name" value="folB"/>
    <property type="match status" value="1"/>
</dbReference>
<dbReference type="NCBIfam" id="TIGR00526">
    <property type="entry name" value="folB_dom"/>
    <property type="match status" value="1"/>
</dbReference>
<evidence type="ECO:0000313" key="13">
    <source>
        <dbReference type="EMBL" id="WGK70141.1"/>
    </source>
</evidence>
<comment type="pathway">
    <text evidence="10">Cofactor biosynthesis; tetrahydrofolate biosynthesis; 2-amino-4-hydroxy-6-hydroxymethyl-7,8-dihydropteridine diphosphate from 7,8-dihydroneopterin triphosphate: step 3/4.</text>
</comment>
<gene>
    <name evidence="13" type="primary">folB</name>
    <name evidence="13" type="ORF">P0082_04575</name>
</gene>
<dbReference type="PANTHER" id="PTHR43071">
    <property type="entry name" value="2-AMINO-4-HYDROXY-6-HYDROXYMETHYLDIHYDROPTERIDINE PYROPHOSPHOKINASE"/>
    <property type="match status" value="1"/>
</dbReference>
<organism evidence="13 14">
    <name type="scientific">Candidatus Haliotispira prima</name>
    <dbReference type="NCBI Taxonomy" id="3034016"/>
    <lineage>
        <taxon>Bacteria</taxon>
        <taxon>Pseudomonadati</taxon>
        <taxon>Spirochaetota</taxon>
        <taxon>Spirochaetia</taxon>
        <taxon>Spirochaetales</taxon>
        <taxon>Spirochaetaceae</taxon>
        <taxon>Candidatus Haliotispira</taxon>
    </lineage>
</organism>
<dbReference type="SMART" id="SM00905">
    <property type="entry name" value="FolB"/>
    <property type="match status" value="1"/>
</dbReference>
<accession>A0ABY8MJT6</accession>
<evidence type="ECO:0000256" key="8">
    <source>
        <dbReference type="ARBA" id="ARBA00022909"/>
    </source>
</evidence>
<evidence type="ECO:0000256" key="1">
    <source>
        <dbReference type="ARBA" id="ARBA00005051"/>
    </source>
</evidence>
<dbReference type="InterPro" id="IPR006157">
    <property type="entry name" value="FolB_dom"/>
</dbReference>
<keyword evidence="6" id="KW-0418">Kinase</keyword>
<keyword evidence="14" id="KW-1185">Reference proteome</keyword>
<dbReference type="GO" id="GO:0004150">
    <property type="term" value="F:dihydroneopterin aldolase activity"/>
    <property type="evidence" value="ECO:0007669"/>
    <property type="project" value="UniProtKB-EC"/>
</dbReference>
<comment type="function">
    <text evidence="9">Catalyzes the transfer of pyrophosphate from adenosine triphosphate (ATP) to 6-hydroxymethyl-7,8-dihydropterin, an enzymatic step in folate biosynthesis pathway.</text>
</comment>
<dbReference type="InterPro" id="IPR006156">
    <property type="entry name" value="Dihydroneopterin_aldolase"/>
</dbReference>
<keyword evidence="8 10" id="KW-0289">Folate biosynthesis</keyword>
<dbReference type="EMBL" id="CP123443">
    <property type="protein sequence ID" value="WGK70141.1"/>
    <property type="molecule type" value="Genomic_DNA"/>
</dbReference>
<evidence type="ECO:0000256" key="9">
    <source>
        <dbReference type="ARBA" id="ARBA00029409"/>
    </source>
</evidence>
<dbReference type="EC" id="2.7.6.3" evidence="10"/>
<evidence type="ECO:0000256" key="4">
    <source>
        <dbReference type="ARBA" id="ARBA00022679"/>
    </source>
</evidence>
<dbReference type="PANTHER" id="PTHR43071:SF1">
    <property type="entry name" value="2-AMINO-4-HYDROXY-6-HYDROXYMETHYLDIHYDROPTERIDINE PYROPHOSPHOKINASE"/>
    <property type="match status" value="1"/>
</dbReference>
<dbReference type="InterPro" id="IPR043133">
    <property type="entry name" value="GTP-CH-I_C/QueF"/>
</dbReference>
<comment type="catalytic activity">
    <reaction evidence="10">
        <text>7,8-dihydroneopterin = 6-hydroxymethyl-7,8-dihydropterin + glycolaldehyde</text>
        <dbReference type="Rhea" id="RHEA:10540"/>
        <dbReference type="ChEBI" id="CHEBI:17001"/>
        <dbReference type="ChEBI" id="CHEBI:17071"/>
        <dbReference type="ChEBI" id="CHEBI:44841"/>
        <dbReference type="EC" id="4.1.2.25"/>
    </reaction>
</comment>
<comment type="function">
    <text evidence="10">Catalyzes the conversion of 7,8-dihydroneopterin to 6-hydroxymethyl-7,8-dihydropterin.</text>
</comment>
<feature type="domain" description="Dihydroneopterin aldolase/epimerase" evidence="12">
    <location>
        <begin position="5"/>
        <end position="143"/>
    </location>
</feature>
<keyword evidence="4" id="KW-0808">Transferase</keyword>
<evidence type="ECO:0000256" key="3">
    <source>
        <dbReference type="ARBA" id="ARBA00009640"/>
    </source>
</evidence>
<dbReference type="Proteomes" id="UP001228690">
    <property type="component" value="Chromosome"/>
</dbReference>
<feature type="region of interest" description="Disordered" evidence="11">
    <location>
        <begin position="433"/>
        <end position="452"/>
    </location>
</feature>
<dbReference type="CDD" id="cd00483">
    <property type="entry name" value="HPPK"/>
    <property type="match status" value="1"/>
</dbReference>
<protein>
    <recommendedName>
        <fullName evidence="10">Bifunctional folate synthesis protein</fullName>
    </recommendedName>
    <domain>
        <recommendedName>
            <fullName evidence="10">Dihydroneopterin aldolase</fullName>
            <shortName evidence="10">DHNA</shortName>
            <ecNumber evidence="10">4.1.2.25</ecNumber>
        </recommendedName>
        <alternativeName>
            <fullName evidence="10">7,8-dihydroneopterin aldolase</fullName>
        </alternativeName>
    </domain>
    <domain>
        <recommendedName>
            <fullName evidence="10">2-amino-4-hydroxy-6-hydroxymethyldihydropteridine pyrophosphokinase</fullName>
            <ecNumber evidence="10">2.7.6.3</ecNumber>
        </recommendedName>
        <alternativeName>
            <fullName evidence="10">6-hydroxymethyl-7,8-dihydropterin pyrophosphokinase</fullName>
            <shortName evidence="10">PPPK</shortName>
        </alternativeName>
        <alternativeName>
            <fullName evidence="10">7,8-dihydro-6-hydroxymethylpterin pyrophosphokinase</fullName>
            <shortName evidence="10">HPPK</shortName>
        </alternativeName>
    </domain>
</protein>
<evidence type="ECO:0000256" key="7">
    <source>
        <dbReference type="ARBA" id="ARBA00022840"/>
    </source>
</evidence>
<evidence type="ECO:0000259" key="12">
    <source>
        <dbReference type="SMART" id="SM00905"/>
    </source>
</evidence>
<dbReference type="InterPro" id="IPR035907">
    <property type="entry name" value="Hppk_sf"/>
</dbReference>
<sequence>MADKIFFQKLRFYAYHGIFLHERLRGQYFELDLEVSCDLSPAGSSGRLEDSVDYSRLYQLVKAVVTGRCFSLLETLGSCICREILEQFGTVREVTLRLYKPEAPLEGGLIADELLDEEKTGALAQWNHGLFGPGGSVGIELRRQRQPAGGPNVTDFEGRSESRETRLASVSPVAVTAVAAIPAISSTVAKTTMTTTTTVAAITYLSLGSNLGRRNEQLGQAIRLLDEHPAITVAECSSVYETKPWGLDLQRPYEPDKPSAQASFRNLCLRLELNEALLTESSSGEGRGADRLSCALRLLEYCLECEKRLGRDRNAQNKENGQNGQNIAWEPRCIDIDLIDYECATGRIDMNINHINHGALNQAADSGFSLELPHPRFLRRLFVLVPLAEIAGPELDSAYALQKNIQCLEAMPENRDWGYRVCDPLFGKLSERRREDNSKINDGRTESQKTTR</sequence>
<proteinExistence type="inferred from homology"/>
<keyword evidence="10 13" id="KW-0456">Lyase</keyword>
<reference evidence="13 14" key="1">
    <citation type="submission" date="2023-04" db="EMBL/GenBank/DDBJ databases">
        <title>Spirochaete genome identified in red abalone sample constitutes a novel genus.</title>
        <authorList>
            <person name="Sharma S.P."/>
            <person name="Purcell C.M."/>
            <person name="Hyde J.R."/>
            <person name="Severin A.J."/>
        </authorList>
    </citation>
    <scope>NUCLEOTIDE SEQUENCE [LARGE SCALE GENOMIC DNA]</scope>
    <source>
        <strain evidence="13 14">SP-2023</strain>
    </source>
</reference>
<keyword evidence="5" id="KW-0547">Nucleotide-binding</keyword>
<evidence type="ECO:0000256" key="5">
    <source>
        <dbReference type="ARBA" id="ARBA00022741"/>
    </source>
</evidence>
<dbReference type="Pfam" id="PF01288">
    <property type="entry name" value="HPPK"/>
    <property type="match status" value="1"/>
</dbReference>
<name>A0ABY8MJT6_9SPIO</name>
<dbReference type="EC" id="4.1.2.25" evidence="10"/>
<comment type="pathway">
    <text evidence="1">Cofactor biosynthesis; tetrahydrofolate biosynthesis; 2-amino-4-hydroxy-6-hydroxymethyl-7,8-dihydropteridine diphosphate from 7,8-dihydroneopterin triphosphate: step 4/4.</text>
</comment>
<evidence type="ECO:0000256" key="11">
    <source>
        <dbReference type="SAM" id="MobiDB-lite"/>
    </source>
</evidence>
<dbReference type="SUPFAM" id="SSF55620">
    <property type="entry name" value="Tetrahydrobiopterin biosynthesis enzymes-like"/>
    <property type="match status" value="1"/>
</dbReference>
<evidence type="ECO:0000256" key="2">
    <source>
        <dbReference type="ARBA" id="ARBA00005810"/>
    </source>
</evidence>
<dbReference type="Pfam" id="PF02152">
    <property type="entry name" value="FolB"/>
    <property type="match status" value="1"/>
</dbReference>
<comment type="similarity">
    <text evidence="3">In the N-terminal section; belongs to the DHNA family.</text>
</comment>
<dbReference type="InterPro" id="IPR000550">
    <property type="entry name" value="Hppk"/>
</dbReference>
<dbReference type="Gene3D" id="3.30.70.560">
    <property type="entry name" value="7,8-Dihydro-6-hydroxymethylpterin-pyrophosphokinase HPPK"/>
    <property type="match status" value="1"/>
</dbReference>
<evidence type="ECO:0000256" key="10">
    <source>
        <dbReference type="RuleBase" id="RU362079"/>
    </source>
</evidence>
<dbReference type="SUPFAM" id="SSF55083">
    <property type="entry name" value="6-hydroxymethyl-7,8-dihydropterin pyrophosphokinase, HPPK"/>
    <property type="match status" value="1"/>
</dbReference>
<keyword evidence="7" id="KW-0067">ATP-binding</keyword>
<dbReference type="CDD" id="cd00534">
    <property type="entry name" value="DHNA_DHNTPE"/>
    <property type="match status" value="1"/>
</dbReference>
<comment type="similarity">
    <text evidence="10">Belongs to the DHNA family.</text>
</comment>
<comment type="similarity">
    <text evidence="2">Belongs to the HPPK family.</text>
</comment>